<dbReference type="PANTHER" id="PTHR47977">
    <property type="entry name" value="RAS-RELATED PROTEIN RAB"/>
    <property type="match status" value="1"/>
</dbReference>
<dbReference type="OrthoDB" id="9989112at2759"/>
<dbReference type="Pfam" id="PF00071">
    <property type="entry name" value="Ras"/>
    <property type="match status" value="2"/>
</dbReference>
<name>A0A0S4J9T5_BODSA</name>
<keyword evidence="4" id="KW-0342">GTP-binding</keyword>
<evidence type="ECO:0000256" key="4">
    <source>
        <dbReference type="ARBA" id="ARBA00023134"/>
    </source>
</evidence>
<dbReference type="NCBIfam" id="TIGR00231">
    <property type="entry name" value="small_GTP"/>
    <property type="match status" value="1"/>
</dbReference>
<dbReference type="InterPro" id="IPR001806">
    <property type="entry name" value="Small_GTPase"/>
</dbReference>
<evidence type="ECO:0000256" key="3">
    <source>
        <dbReference type="ARBA" id="ARBA00022927"/>
    </source>
</evidence>
<accession>A0A0S4J9T5</accession>
<dbReference type="SUPFAM" id="SSF52540">
    <property type="entry name" value="P-loop containing nucleoside triphosphate hydrolases"/>
    <property type="match status" value="1"/>
</dbReference>
<dbReference type="PRINTS" id="PR00449">
    <property type="entry name" value="RASTRNSFRMNG"/>
</dbReference>
<dbReference type="SMART" id="SM00175">
    <property type="entry name" value="RAB"/>
    <property type="match status" value="1"/>
</dbReference>
<dbReference type="VEuPathDB" id="TriTrypDB:BSAL_85865"/>
<dbReference type="GO" id="GO:0003924">
    <property type="term" value="F:GTPase activity"/>
    <property type="evidence" value="ECO:0007669"/>
    <property type="project" value="InterPro"/>
</dbReference>
<evidence type="ECO:0000313" key="6">
    <source>
        <dbReference type="EMBL" id="CUG78673.1"/>
    </source>
</evidence>
<evidence type="ECO:0000256" key="5">
    <source>
        <dbReference type="SAM" id="MobiDB-lite"/>
    </source>
</evidence>
<dbReference type="PROSITE" id="PS51417">
    <property type="entry name" value="ARF"/>
    <property type="match status" value="1"/>
</dbReference>
<dbReference type="InterPro" id="IPR025662">
    <property type="entry name" value="Sigma_54_int_dom_ATP-bd_1"/>
</dbReference>
<proteinExistence type="predicted"/>
<evidence type="ECO:0000313" key="7">
    <source>
        <dbReference type="Proteomes" id="UP000051952"/>
    </source>
</evidence>
<reference evidence="7" key="1">
    <citation type="submission" date="2015-09" db="EMBL/GenBank/DDBJ databases">
        <authorList>
            <consortium name="Pathogen Informatics"/>
        </authorList>
    </citation>
    <scope>NUCLEOTIDE SEQUENCE [LARGE SCALE GENOMIC DNA]</scope>
    <source>
        <strain evidence="7">Lake Konstanz</strain>
    </source>
</reference>
<dbReference type="Gene3D" id="3.40.50.300">
    <property type="entry name" value="P-loop containing nucleotide triphosphate hydrolases"/>
    <property type="match status" value="1"/>
</dbReference>
<sequence length="246" mass="26792">MAENSIKIVVVGETGVGKTAIIQRFTDSNFTEDFKATVGADFSSHWVDVPVDGVQNLTRASMFEGGSGRGFRDSLAALERPSVDGKSRKVQLQIWDTAGQERYRSLSLSYFKGCEAAMVVFDVCSADSYSKLSHWLDEVLRGTGRQSLDGFPVFIVGNKIDQPVGQHAVSSEEASQVMMQRGLPYMTCSAKTGQHVESIFRALALQALDERSVVKEERASSVKLSSSAVAKVRPPRPVGKEDDCSC</sequence>
<keyword evidence="7" id="KW-1185">Reference proteome</keyword>
<keyword evidence="2" id="KW-0547">Nucleotide-binding</keyword>
<dbReference type="SMART" id="SM00173">
    <property type="entry name" value="RAS"/>
    <property type="match status" value="1"/>
</dbReference>
<dbReference type="SMART" id="SM00174">
    <property type="entry name" value="RHO"/>
    <property type="match status" value="1"/>
</dbReference>
<dbReference type="GO" id="GO:0015031">
    <property type="term" value="P:protein transport"/>
    <property type="evidence" value="ECO:0007669"/>
    <property type="project" value="UniProtKB-KW"/>
</dbReference>
<dbReference type="InterPro" id="IPR027417">
    <property type="entry name" value="P-loop_NTPase"/>
</dbReference>
<dbReference type="PROSITE" id="PS51420">
    <property type="entry name" value="RHO"/>
    <property type="match status" value="1"/>
</dbReference>
<dbReference type="FunFam" id="3.40.50.300:FF:001447">
    <property type="entry name" value="Ras-related protein Rab-1B"/>
    <property type="match status" value="1"/>
</dbReference>
<keyword evidence="1" id="KW-0813">Transport</keyword>
<dbReference type="PROSITE" id="PS00675">
    <property type="entry name" value="SIGMA54_INTERACT_1"/>
    <property type="match status" value="1"/>
</dbReference>
<feature type="compositionally biased region" description="Low complexity" evidence="5">
    <location>
        <begin position="222"/>
        <end position="232"/>
    </location>
</feature>
<organism evidence="6 7">
    <name type="scientific">Bodo saltans</name>
    <name type="common">Flagellated protozoan</name>
    <dbReference type="NCBI Taxonomy" id="75058"/>
    <lineage>
        <taxon>Eukaryota</taxon>
        <taxon>Discoba</taxon>
        <taxon>Euglenozoa</taxon>
        <taxon>Kinetoplastea</taxon>
        <taxon>Metakinetoplastina</taxon>
        <taxon>Eubodonida</taxon>
        <taxon>Bodonidae</taxon>
        <taxon>Bodo</taxon>
    </lineage>
</organism>
<dbReference type="Proteomes" id="UP000051952">
    <property type="component" value="Unassembled WGS sequence"/>
</dbReference>
<dbReference type="InterPro" id="IPR005225">
    <property type="entry name" value="Small_GTP-bd"/>
</dbReference>
<gene>
    <name evidence="6" type="ORF">BSAL_85865</name>
</gene>
<dbReference type="InterPro" id="IPR050227">
    <property type="entry name" value="Rab"/>
</dbReference>
<dbReference type="PROSITE" id="PS51419">
    <property type="entry name" value="RAB"/>
    <property type="match status" value="1"/>
</dbReference>
<evidence type="ECO:0000256" key="2">
    <source>
        <dbReference type="ARBA" id="ARBA00022741"/>
    </source>
</evidence>
<dbReference type="CDD" id="cd00154">
    <property type="entry name" value="Rab"/>
    <property type="match status" value="1"/>
</dbReference>
<keyword evidence="3" id="KW-0653">Protein transport</keyword>
<dbReference type="EMBL" id="CYKH01001024">
    <property type="protein sequence ID" value="CUG78673.1"/>
    <property type="molecule type" value="Genomic_DNA"/>
</dbReference>
<dbReference type="PROSITE" id="PS51421">
    <property type="entry name" value="RAS"/>
    <property type="match status" value="1"/>
</dbReference>
<protein>
    <submittedName>
        <fullName evidence="6">Rab7 GTP-binding protein, putative</fullName>
    </submittedName>
</protein>
<dbReference type="AlphaFoldDB" id="A0A0S4J9T5"/>
<dbReference type="GO" id="GO:0005525">
    <property type="term" value="F:GTP binding"/>
    <property type="evidence" value="ECO:0007669"/>
    <property type="project" value="UniProtKB-KW"/>
</dbReference>
<feature type="region of interest" description="Disordered" evidence="5">
    <location>
        <begin position="222"/>
        <end position="246"/>
    </location>
</feature>
<evidence type="ECO:0000256" key="1">
    <source>
        <dbReference type="ARBA" id="ARBA00022448"/>
    </source>
</evidence>